<dbReference type="InterPro" id="IPR025736">
    <property type="entry name" value="PucR_C-HTH_dom"/>
</dbReference>
<evidence type="ECO:0000256" key="1">
    <source>
        <dbReference type="SAM" id="MobiDB-lite"/>
    </source>
</evidence>
<dbReference type="Gene3D" id="1.10.10.2840">
    <property type="entry name" value="PucR C-terminal helix-turn-helix domain"/>
    <property type="match status" value="1"/>
</dbReference>
<dbReference type="InterPro" id="IPR051448">
    <property type="entry name" value="CdaR-like_regulators"/>
</dbReference>
<organism evidence="4 5">
    <name type="scientific">Kitasatospora setae (strain ATCC 33774 / DSM 43861 / JCM 3304 / KCC A-0304 / NBRC 14216 / KM-6054)</name>
    <name type="common">Streptomyces setae</name>
    <dbReference type="NCBI Taxonomy" id="452652"/>
    <lineage>
        <taxon>Bacteria</taxon>
        <taxon>Bacillati</taxon>
        <taxon>Actinomycetota</taxon>
        <taxon>Actinomycetes</taxon>
        <taxon>Kitasatosporales</taxon>
        <taxon>Streptomycetaceae</taxon>
        <taxon>Kitasatospora</taxon>
    </lineage>
</organism>
<dbReference type="PATRIC" id="fig|452652.3.peg.6182"/>
<gene>
    <name evidence="4" type="ordered locus">KSE_61680</name>
</gene>
<dbReference type="PANTHER" id="PTHR33744">
    <property type="entry name" value="CARBOHYDRATE DIACID REGULATOR"/>
    <property type="match status" value="1"/>
</dbReference>
<proteinExistence type="predicted"/>
<feature type="domain" description="PucR C-terminal helix-turn-helix" evidence="2">
    <location>
        <begin position="381"/>
        <end position="439"/>
    </location>
</feature>
<evidence type="ECO:0000313" key="4">
    <source>
        <dbReference type="EMBL" id="BAJ31934.1"/>
    </source>
</evidence>
<reference evidence="4 5" key="1">
    <citation type="journal article" date="2010" name="DNA Res.">
        <title>Genome sequence of Kitasatospora setae NBRC 14216T: an evolutionary snapshot of the family Streptomycetaceae.</title>
        <authorList>
            <person name="Ichikawa N."/>
            <person name="Oguchi A."/>
            <person name="Ikeda H."/>
            <person name="Ishikawa J."/>
            <person name="Kitani S."/>
            <person name="Watanabe Y."/>
            <person name="Nakamura S."/>
            <person name="Katano Y."/>
            <person name="Kishi E."/>
            <person name="Sasagawa M."/>
            <person name="Ankai A."/>
            <person name="Fukui S."/>
            <person name="Hashimoto Y."/>
            <person name="Kamata S."/>
            <person name="Otoguro M."/>
            <person name="Tanikawa S."/>
            <person name="Nihira T."/>
            <person name="Horinouchi S."/>
            <person name="Ohnishi Y."/>
            <person name="Hayakawa M."/>
            <person name="Kuzuyama T."/>
            <person name="Arisawa A."/>
            <person name="Nomoto F."/>
            <person name="Miura H."/>
            <person name="Takahashi Y."/>
            <person name="Fujita N."/>
        </authorList>
    </citation>
    <scope>NUCLEOTIDE SEQUENCE [LARGE SCALE GENOMIC DNA]</scope>
    <source>
        <strain evidence="5">ATCC 33774 / DSM 43861 / JCM 3304 / KCC A-0304 / NBRC 14216 / KM-6054</strain>
    </source>
</reference>
<dbReference type="AlphaFoldDB" id="E4N1A0"/>
<dbReference type="STRING" id="452652.KSE_61680"/>
<dbReference type="HOGENOM" id="CLU_053843_0_0_11"/>
<evidence type="ECO:0000259" key="2">
    <source>
        <dbReference type="Pfam" id="PF13556"/>
    </source>
</evidence>
<dbReference type="Pfam" id="PF13556">
    <property type="entry name" value="HTH_30"/>
    <property type="match status" value="1"/>
</dbReference>
<protein>
    <submittedName>
        <fullName evidence="4">Putative transcriptional regulator</fullName>
    </submittedName>
</protein>
<feature type="domain" description="RsbT co-antagonist protein RsbRD N-terminal" evidence="3">
    <location>
        <begin position="57"/>
        <end position="195"/>
    </location>
</feature>
<dbReference type="InterPro" id="IPR042070">
    <property type="entry name" value="PucR_C-HTH_sf"/>
</dbReference>
<dbReference type="RefSeq" id="WP_014139230.1">
    <property type="nucleotide sequence ID" value="NC_016109.1"/>
</dbReference>
<evidence type="ECO:0000313" key="5">
    <source>
        <dbReference type="Proteomes" id="UP000007076"/>
    </source>
</evidence>
<dbReference type="eggNOG" id="COG2508">
    <property type="taxonomic scope" value="Bacteria"/>
</dbReference>
<feature type="compositionally biased region" description="Low complexity" evidence="1">
    <location>
        <begin position="1"/>
        <end position="19"/>
    </location>
</feature>
<accession>E4N1A0</accession>
<sequence>MTAPNAELPSLPAELASPPAELPSPPTELASPPAELASDGPRFGGRPVHLRLLALAPALAGEVMVRLLDRLPAYHALPPEQLRGEITRQVERGIRAFVEVMRTGVLPGEAELARIRESSARRADEGVPLESVVGAYHLGAQLCAARVLAEAAPADLPDVATAQDRLLGYLRVVSCAVAAGYVQERQAALGDEQVSRQALLSRLLEGGDPRAAADRAGIRLPARYLVLSLAIGPHPDETRPGVNRSVVARRKLRRLRAELERRTDGVPLAALTADGGPVLLPDDSPHPSPVPDRAALAALLERLARACGAELTAGAATAAPAEVADAARLAADVRRVATATGRGPGPHLLTDVLVEYQLSRPGPARDALAALLAPLAPRPELLATLRAFLTHDLDRRRTATHLQVHPNTVDYRLRRTAALTGLDAVRGPDLLTLRAALAAHDTAPARP</sequence>
<dbReference type="InterPro" id="IPR025751">
    <property type="entry name" value="RsbRD_N_dom"/>
</dbReference>
<dbReference type="Pfam" id="PF14361">
    <property type="entry name" value="RsbRD_N"/>
    <property type="match status" value="1"/>
</dbReference>
<dbReference type="Proteomes" id="UP000007076">
    <property type="component" value="Chromosome"/>
</dbReference>
<evidence type="ECO:0000259" key="3">
    <source>
        <dbReference type="Pfam" id="PF14361"/>
    </source>
</evidence>
<dbReference type="KEGG" id="ksk:KSE_61680"/>
<keyword evidence="5" id="KW-1185">Reference proteome</keyword>
<feature type="region of interest" description="Disordered" evidence="1">
    <location>
        <begin position="1"/>
        <end position="41"/>
    </location>
</feature>
<dbReference type="EMBL" id="AP010968">
    <property type="protein sequence ID" value="BAJ31934.1"/>
    <property type="molecule type" value="Genomic_DNA"/>
</dbReference>
<dbReference type="PANTHER" id="PTHR33744:SF1">
    <property type="entry name" value="DNA-BINDING TRANSCRIPTIONAL ACTIVATOR ADER"/>
    <property type="match status" value="1"/>
</dbReference>
<name>E4N1A0_KITSK</name>